<reference evidence="2" key="1">
    <citation type="submission" date="2019-09" db="EMBL/GenBank/DDBJ databases">
        <title>Characterisation of the sponge microbiome using genome-centric metagenomics.</title>
        <authorList>
            <person name="Engelberts J.P."/>
            <person name="Robbins S.J."/>
            <person name="De Goeij J.M."/>
            <person name="Aranda M."/>
            <person name="Bell S.C."/>
            <person name="Webster N.S."/>
        </authorList>
    </citation>
    <scope>NUCLEOTIDE SEQUENCE</scope>
    <source>
        <strain evidence="2">SB0661_bin_32</strain>
    </source>
</reference>
<dbReference type="AlphaFoldDB" id="A0A6B1D9G5"/>
<dbReference type="EMBL" id="VXMH01000076">
    <property type="protein sequence ID" value="MYC96236.1"/>
    <property type="molecule type" value="Genomic_DNA"/>
</dbReference>
<dbReference type="Pfam" id="PF19928">
    <property type="entry name" value="DUF6391"/>
    <property type="match status" value="1"/>
</dbReference>
<proteinExistence type="predicted"/>
<gene>
    <name evidence="2" type="ORF">F4X14_14830</name>
</gene>
<sequence>MLGALAAVLQQTRQHHAIEHATIHLLAARFPRRVFAGMSDPWGFTLYGQLSGEAIEEAVGEAIQRLQDGEEELAFHPNCGTNLTASILLVTAAAFLGSIDWRNPQLRLPKGTFPLGEEGSPAARAESPIRRRPGSGRSLLDRMTVTAGLMTLALLVSTPLGMRLQRLTTLTTIGNRVLAQVVPLKRGQAYRVTFAEPQ</sequence>
<name>A0A6B1D9G5_9CHLR</name>
<accession>A0A6B1D9G5</accession>
<comment type="caution">
    <text evidence="2">The sequence shown here is derived from an EMBL/GenBank/DDBJ whole genome shotgun (WGS) entry which is preliminary data.</text>
</comment>
<organism evidence="2">
    <name type="scientific">Caldilineaceae bacterium SB0661_bin_32</name>
    <dbReference type="NCBI Taxonomy" id="2605255"/>
    <lineage>
        <taxon>Bacteria</taxon>
        <taxon>Bacillati</taxon>
        <taxon>Chloroflexota</taxon>
        <taxon>Caldilineae</taxon>
        <taxon>Caldilineales</taxon>
        <taxon>Caldilineaceae</taxon>
    </lineage>
</organism>
<evidence type="ECO:0000256" key="1">
    <source>
        <dbReference type="SAM" id="MobiDB-lite"/>
    </source>
</evidence>
<protein>
    <submittedName>
        <fullName evidence="2">Uncharacterized protein</fullName>
    </submittedName>
</protein>
<feature type="region of interest" description="Disordered" evidence="1">
    <location>
        <begin position="114"/>
        <end position="137"/>
    </location>
</feature>
<evidence type="ECO:0000313" key="2">
    <source>
        <dbReference type="EMBL" id="MYC96236.1"/>
    </source>
</evidence>